<gene>
    <name evidence="1" type="ORF">V8G57_18355</name>
</gene>
<dbReference type="EMBL" id="JBANDC010000013">
    <property type="protein sequence ID" value="MEM4989355.1"/>
    <property type="molecule type" value="Genomic_DNA"/>
</dbReference>
<evidence type="ECO:0000313" key="2">
    <source>
        <dbReference type="Proteomes" id="UP001495910"/>
    </source>
</evidence>
<keyword evidence="2" id="KW-1185">Reference proteome</keyword>
<accession>A0ABU9PZC2</accession>
<sequence>MTGAGAAFLDDLTTLSCGFLFVTGAFDFTDTGFATVLDAFVVVAVALETTFLLTGFAGVLDEAAVFLTGDFELEEEVLTLALAAAGFLTESVRDFAGLFIAFAMESNTSNTNWLH</sequence>
<organism evidence="1 2">
    <name type="scientific">Collimonas rhizosphaerae</name>
    <dbReference type="NCBI Taxonomy" id="3126357"/>
    <lineage>
        <taxon>Bacteria</taxon>
        <taxon>Pseudomonadati</taxon>
        <taxon>Pseudomonadota</taxon>
        <taxon>Betaproteobacteria</taxon>
        <taxon>Burkholderiales</taxon>
        <taxon>Oxalobacteraceae</taxon>
        <taxon>Collimonas</taxon>
    </lineage>
</organism>
<evidence type="ECO:0000313" key="1">
    <source>
        <dbReference type="EMBL" id="MEM4989355.1"/>
    </source>
</evidence>
<dbReference type="Proteomes" id="UP001495910">
    <property type="component" value="Unassembled WGS sequence"/>
</dbReference>
<dbReference type="RefSeq" id="WP_175500993.1">
    <property type="nucleotide sequence ID" value="NZ_JBANDC010000013.1"/>
</dbReference>
<proteinExistence type="predicted"/>
<protein>
    <submittedName>
        <fullName evidence="1">Uncharacterized protein</fullName>
    </submittedName>
</protein>
<comment type="caution">
    <text evidence="1">The sequence shown here is derived from an EMBL/GenBank/DDBJ whole genome shotgun (WGS) entry which is preliminary data.</text>
</comment>
<name>A0ABU9PZC2_9BURK</name>
<reference evidence="1 2" key="1">
    <citation type="submission" date="2024-02" db="EMBL/GenBank/DDBJ databases">
        <title>Draft genome sequence of Collimonas sp. strain H4R21, an effective mineral-weathering bacterial strain isolated from the beech rhizosphere.</title>
        <authorList>
            <person name="Morin E."/>
            <person name="Uroz S."/>
            <person name="Leveau J.H.J."/>
            <person name="Kumar R."/>
            <person name="Rey M.W."/>
            <person name="Pham J."/>
        </authorList>
    </citation>
    <scope>NUCLEOTIDE SEQUENCE [LARGE SCALE GENOMIC DNA]</scope>
    <source>
        <strain evidence="1 2">H4R21</strain>
    </source>
</reference>